<name>A0AAW9R4J4_9GAMM</name>
<dbReference type="Proteomes" id="UP001364472">
    <property type="component" value="Unassembled WGS sequence"/>
</dbReference>
<dbReference type="RefSeq" id="WP_337335005.1">
    <property type="nucleotide sequence ID" value="NZ_JBBDHC010000007.1"/>
</dbReference>
<feature type="signal peptide" evidence="2">
    <location>
        <begin position="1"/>
        <end position="22"/>
    </location>
</feature>
<accession>A0AAW9R4J4</accession>
<feature type="region of interest" description="Disordered" evidence="1">
    <location>
        <begin position="104"/>
        <end position="125"/>
    </location>
</feature>
<keyword evidence="2" id="KW-0732">Signal</keyword>
<dbReference type="AlphaFoldDB" id="A0AAW9R4J4"/>
<protein>
    <submittedName>
        <fullName evidence="3">Uncharacterized protein</fullName>
    </submittedName>
</protein>
<evidence type="ECO:0000313" key="3">
    <source>
        <dbReference type="EMBL" id="MEJ1249287.1"/>
    </source>
</evidence>
<sequence length="125" mass="14053">MRTLSLLAGAALALGLSFGAPAQAHGSDARIWVSIGDVTFSAGRPYHRQHHYPLHKVRGKHGPRYYYTPVPGYAYYPPRPGFGHYPPPHLHAYPAQGYRGPAYYDYPPPPPPRPGYSRHRPGYYR</sequence>
<feature type="chain" id="PRO_5043936924" evidence="2">
    <location>
        <begin position="23"/>
        <end position="125"/>
    </location>
</feature>
<evidence type="ECO:0000313" key="4">
    <source>
        <dbReference type="Proteomes" id="UP001364472"/>
    </source>
</evidence>
<keyword evidence="4" id="KW-1185">Reference proteome</keyword>
<proteinExistence type="predicted"/>
<organism evidence="3 4">
    <name type="scientific">Denitratimonas tolerans</name>
    <dbReference type="NCBI Taxonomy" id="1338420"/>
    <lineage>
        <taxon>Bacteria</taxon>
        <taxon>Pseudomonadati</taxon>
        <taxon>Pseudomonadota</taxon>
        <taxon>Gammaproteobacteria</taxon>
        <taxon>Lysobacterales</taxon>
        <taxon>Lysobacteraceae</taxon>
        <taxon>Denitratimonas</taxon>
    </lineage>
</organism>
<comment type="caution">
    <text evidence="3">The sequence shown here is derived from an EMBL/GenBank/DDBJ whole genome shotgun (WGS) entry which is preliminary data.</text>
</comment>
<evidence type="ECO:0000256" key="1">
    <source>
        <dbReference type="SAM" id="MobiDB-lite"/>
    </source>
</evidence>
<dbReference type="EMBL" id="JBBDHC010000007">
    <property type="protein sequence ID" value="MEJ1249287.1"/>
    <property type="molecule type" value="Genomic_DNA"/>
</dbReference>
<reference evidence="3 4" key="1">
    <citation type="journal article" date="2016" name="Antonie Van Leeuwenhoek">
        <title>Denitratimonas tolerans gen. nov., sp. nov., a denitrifying bacterium isolated from a bioreactor for tannery wastewater treatment.</title>
        <authorList>
            <person name="Han S.I."/>
            <person name="Kim J.O."/>
            <person name="Lee Y.R."/>
            <person name="Ekpeghere K.I."/>
            <person name="Koh S.C."/>
            <person name="Whang K.S."/>
        </authorList>
    </citation>
    <scope>NUCLEOTIDE SEQUENCE [LARGE SCALE GENOMIC DNA]</scope>
    <source>
        <strain evidence="3 4">KACC 17565</strain>
    </source>
</reference>
<gene>
    <name evidence="3" type="ORF">WB794_06325</name>
</gene>
<evidence type="ECO:0000256" key="2">
    <source>
        <dbReference type="SAM" id="SignalP"/>
    </source>
</evidence>
<feature type="compositionally biased region" description="Basic residues" evidence="1">
    <location>
        <begin position="116"/>
        <end position="125"/>
    </location>
</feature>